<sequence length="243" mass="27036">MEQDVTVQACPLTAAVFAYYDSGDERHLGPVLDKLRQSLTSYSFRRLFVSCPDKRNDLVQDSLALLLTLFRKRRYNPAGAEQGETLGAGALLAWAYRIHLRTAVHTIKKQNPSEPGYDEDPFMLLTVAESDSIDEPEYGISHEQASHVLAEVTKAVLRLPLGQRSSIILTYFHGLTQTQAAEVLGITRELVHRHVEKGMGALRRWAINNPQLRPTPELYAALSGVNTGGLFREPKKPALEMAA</sequence>
<dbReference type="RefSeq" id="WP_135434678.1">
    <property type="nucleotide sequence ID" value="NZ_SRLA01000002.1"/>
</dbReference>
<gene>
    <name evidence="6" type="ORF">EU556_13870</name>
</gene>
<dbReference type="CDD" id="cd06171">
    <property type="entry name" value="Sigma70_r4"/>
    <property type="match status" value="1"/>
</dbReference>
<dbReference type="NCBIfam" id="TIGR02937">
    <property type="entry name" value="sigma70-ECF"/>
    <property type="match status" value="1"/>
</dbReference>
<evidence type="ECO:0000259" key="5">
    <source>
        <dbReference type="Pfam" id="PF04545"/>
    </source>
</evidence>
<dbReference type="PANTHER" id="PTHR43133:SF8">
    <property type="entry name" value="RNA POLYMERASE SIGMA FACTOR HI_1459-RELATED"/>
    <property type="match status" value="1"/>
</dbReference>
<dbReference type="EMBL" id="SRLA01000002">
    <property type="protein sequence ID" value="TGE08769.1"/>
    <property type="molecule type" value="Genomic_DNA"/>
</dbReference>
<dbReference type="SUPFAM" id="SSF88659">
    <property type="entry name" value="Sigma3 and sigma4 domains of RNA polymerase sigma factors"/>
    <property type="match status" value="1"/>
</dbReference>
<feature type="domain" description="RNA polymerase sigma-70 region 4" evidence="5">
    <location>
        <begin position="158"/>
        <end position="203"/>
    </location>
</feature>
<dbReference type="Pfam" id="PF04545">
    <property type="entry name" value="Sigma70_r4"/>
    <property type="match status" value="1"/>
</dbReference>
<dbReference type="OrthoDB" id="9150024at2"/>
<proteinExistence type="predicted"/>
<evidence type="ECO:0000256" key="3">
    <source>
        <dbReference type="ARBA" id="ARBA00023125"/>
    </source>
</evidence>
<evidence type="ECO:0000256" key="1">
    <source>
        <dbReference type="ARBA" id="ARBA00023015"/>
    </source>
</evidence>
<dbReference type="GO" id="GO:0006352">
    <property type="term" value="P:DNA-templated transcription initiation"/>
    <property type="evidence" value="ECO:0007669"/>
    <property type="project" value="InterPro"/>
</dbReference>
<keyword evidence="3" id="KW-0238">DNA-binding</keyword>
<name>A0A4Z0P9B3_9BACT</name>
<evidence type="ECO:0000256" key="4">
    <source>
        <dbReference type="ARBA" id="ARBA00023163"/>
    </source>
</evidence>
<protein>
    <submittedName>
        <fullName evidence="6">RNA polymerase sigma factor</fullName>
    </submittedName>
</protein>
<dbReference type="GO" id="GO:0003677">
    <property type="term" value="F:DNA binding"/>
    <property type="evidence" value="ECO:0007669"/>
    <property type="project" value="UniProtKB-KW"/>
</dbReference>
<dbReference type="Proteomes" id="UP000298337">
    <property type="component" value="Unassembled WGS sequence"/>
</dbReference>
<reference evidence="6 7" key="1">
    <citation type="submission" date="2019-04" db="EMBL/GenBank/DDBJ databases">
        <authorList>
            <person name="Feng G."/>
            <person name="Zhang J."/>
            <person name="Zhu H."/>
        </authorList>
    </citation>
    <scope>NUCLEOTIDE SEQUENCE [LARGE SCALE GENOMIC DNA]</scope>
    <source>
        <strain evidence="6 7">92R-1</strain>
    </source>
</reference>
<comment type="caution">
    <text evidence="6">The sequence shown here is derived from an EMBL/GenBank/DDBJ whole genome shotgun (WGS) entry which is preliminary data.</text>
</comment>
<dbReference type="AlphaFoldDB" id="A0A4Z0P9B3"/>
<keyword evidence="2" id="KW-0731">Sigma factor</keyword>
<dbReference type="Gene3D" id="1.10.10.10">
    <property type="entry name" value="Winged helix-like DNA-binding domain superfamily/Winged helix DNA-binding domain"/>
    <property type="match status" value="1"/>
</dbReference>
<evidence type="ECO:0000313" key="6">
    <source>
        <dbReference type="EMBL" id="TGE08769.1"/>
    </source>
</evidence>
<dbReference type="InterPro" id="IPR039425">
    <property type="entry name" value="RNA_pol_sigma-70-like"/>
</dbReference>
<dbReference type="InterPro" id="IPR007630">
    <property type="entry name" value="RNA_pol_sigma70_r4"/>
</dbReference>
<dbReference type="GO" id="GO:0016987">
    <property type="term" value="F:sigma factor activity"/>
    <property type="evidence" value="ECO:0007669"/>
    <property type="project" value="UniProtKB-KW"/>
</dbReference>
<keyword evidence="7" id="KW-1185">Reference proteome</keyword>
<dbReference type="InterPro" id="IPR014284">
    <property type="entry name" value="RNA_pol_sigma-70_dom"/>
</dbReference>
<keyword evidence="4" id="KW-0804">Transcription</keyword>
<accession>A0A4Z0P9B3</accession>
<organism evidence="6 7">
    <name type="scientific">Hymenobacter fodinae</name>
    <dbReference type="NCBI Taxonomy" id="2510796"/>
    <lineage>
        <taxon>Bacteria</taxon>
        <taxon>Pseudomonadati</taxon>
        <taxon>Bacteroidota</taxon>
        <taxon>Cytophagia</taxon>
        <taxon>Cytophagales</taxon>
        <taxon>Hymenobacteraceae</taxon>
        <taxon>Hymenobacter</taxon>
    </lineage>
</organism>
<dbReference type="InterPro" id="IPR013324">
    <property type="entry name" value="RNA_pol_sigma_r3/r4-like"/>
</dbReference>
<evidence type="ECO:0000313" key="7">
    <source>
        <dbReference type="Proteomes" id="UP000298337"/>
    </source>
</evidence>
<dbReference type="PANTHER" id="PTHR43133">
    <property type="entry name" value="RNA POLYMERASE ECF-TYPE SIGMA FACTO"/>
    <property type="match status" value="1"/>
</dbReference>
<evidence type="ECO:0000256" key="2">
    <source>
        <dbReference type="ARBA" id="ARBA00023082"/>
    </source>
</evidence>
<keyword evidence="1" id="KW-0805">Transcription regulation</keyword>
<dbReference type="InterPro" id="IPR036388">
    <property type="entry name" value="WH-like_DNA-bd_sf"/>
</dbReference>